<gene>
    <name evidence="1" type="ORF">SBD_0993</name>
</gene>
<evidence type="ECO:0008006" key="3">
    <source>
        <dbReference type="Google" id="ProtNLM"/>
    </source>
</evidence>
<sequence>MPAAPCSASPRGFPAPRFTGFDNFPAQLETRPGEGGVGRCRRPANRVTFETVDAAQGLPRRHDLVTTFDVIHDSAEPTRLLAAVRATVKGDADYLPRFTRVVSCAPLCGDGRER</sequence>
<proteinExistence type="predicted"/>
<dbReference type="EMBL" id="KB405056">
    <property type="protein sequence ID" value="EMF58321.1"/>
    <property type="molecule type" value="Genomic_DNA"/>
</dbReference>
<reference evidence="2" key="1">
    <citation type="journal article" date="2013" name="Genome Announc.">
        <title>Draft Genome Sequence of Streptomyces bottropensis ATCC 25435, a Bottromycin-Producing Actinomycete.</title>
        <authorList>
            <person name="Zhang H."/>
            <person name="Zhou W."/>
            <person name="Zhuang Y."/>
            <person name="Liang X."/>
            <person name="Liu T."/>
        </authorList>
    </citation>
    <scope>NUCLEOTIDE SEQUENCE [LARGE SCALE GENOMIC DNA]</scope>
    <source>
        <strain evidence="2">ATCC 25435</strain>
    </source>
</reference>
<protein>
    <recommendedName>
        <fullName evidence="3">Methyltransferase</fullName>
    </recommendedName>
</protein>
<evidence type="ECO:0000313" key="2">
    <source>
        <dbReference type="Proteomes" id="UP000030760"/>
    </source>
</evidence>
<accession>M3EP88</accession>
<dbReference type="AlphaFoldDB" id="M3EP88"/>
<name>M3EP88_9ACTN</name>
<evidence type="ECO:0000313" key="1">
    <source>
        <dbReference type="EMBL" id="EMF58321.1"/>
    </source>
</evidence>
<dbReference type="InterPro" id="IPR029063">
    <property type="entry name" value="SAM-dependent_MTases_sf"/>
</dbReference>
<organism evidence="1 2">
    <name type="scientific">Streptomyces bottropensis ATCC 25435</name>
    <dbReference type="NCBI Taxonomy" id="1054862"/>
    <lineage>
        <taxon>Bacteria</taxon>
        <taxon>Bacillati</taxon>
        <taxon>Actinomycetota</taxon>
        <taxon>Actinomycetes</taxon>
        <taxon>Kitasatosporales</taxon>
        <taxon>Streptomycetaceae</taxon>
        <taxon>Streptomyces</taxon>
    </lineage>
</organism>
<dbReference type="Proteomes" id="UP000030760">
    <property type="component" value="Unassembled WGS sequence"/>
</dbReference>
<dbReference type="Gene3D" id="3.40.50.150">
    <property type="entry name" value="Vaccinia Virus protein VP39"/>
    <property type="match status" value="1"/>
</dbReference>